<dbReference type="PANTHER" id="PTHR43632">
    <property type="entry name" value="PERMEASE COMPONENT OF TUNGSTATE ABC TRANSPORTER"/>
    <property type="match status" value="1"/>
</dbReference>
<keyword evidence="5" id="KW-0813">Transport</keyword>
<feature type="transmembrane region" description="Helical" evidence="5">
    <location>
        <begin position="59"/>
        <end position="80"/>
    </location>
</feature>
<dbReference type="Pfam" id="PF00528">
    <property type="entry name" value="BPD_transp_1"/>
    <property type="match status" value="1"/>
</dbReference>
<gene>
    <name evidence="7" type="ORF">J0B03_09895</name>
</gene>
<dbReference type="SUPFAM" id="SSF161098">
    <property type="entry name" value="MetI-like"/>
    <property type="match status" value="1"/>
</dbReference>
<feature type="transmembrane region" description="Helical" evidence="5">
    <location>
        <begin position="116"/>
        <end position="145"/>
    </location>
</feature>
<evidence type="ECO:0000256" key="3">
    <source>
        <dbReference type="ARBA" id="ARBA00022989"/>
    </source>
</evidence>
<evidence type="ECO:0000313" key="8">
    <source>
        <dbReference type="Proteomes" id="UP000663499"/>
    </source>
</evidence>
<dbReference type="InterPro" id="IPR035906">
    <property type="entry name" value="MetI-like_sf"/>
</dbReference>
<keyword evidence="4 5" id="KW-0472">Membrane</keyword>
<evidence type="ECO:0000313" key="7">
    <source>
        <dbReference type="EMBL" id="QSX09713.1"/>
    </source>
</evidence>
<protein>
    <submittedName>
        <fullName evidence="7">ABC transporter permease</fullName>
    </submittedName>
</protein>
<feature type="transmembrane region" description="Helical" evidence="5">
    <location>
        <begin position="23"/>
        <end position="47"/>
    </location>
</feature>
<dbReference type="PROSITE" id="PS50928">
    <property type="entry name" value="ABC_TM1"/>
    <property type="match status" value="1"/>
</dbReference>
<dbReference type="GO" id="GO:0055085">
    <property type="term" value="P:transmembrane transport"/>
    <property type="evidence" value="ECO:0007669"/>
    <property type="project" value="InterPro"/>
</dbReference>
<evidence type="ECO:0000256" key="2">
    <source>
        <dbReference type="ARBA" id="ARBA00022692"/>
    </source>
</evidence>
<dbReference type="Proteomes" id="UP000663499">
    <property type="component" value="Chromosome"/>
</dbReference>
<sequence length="196" mass="20985">MAALVGIPAGTWLGMKKEKKVRWLTRIVYTLMGLPPVVGGLVIYMIIRRQGVFGSLGLLYTPTAMILAQFVLATPIVIGLTSVAVRAKGKAITETLVSLGAQRSLILRSIMWEARFGILGAVIAGFGRVIAEVGAVMMVGGNIVGKTRVMTTTIVLETRKGNFEYALALGIVLLILSFIFNALLYHLQSGGGQTHD</sequence>
<keyword evidence="2 5" id="KW-0812">Transmembrane</keyword>
<organism evidence="7 8">
    <name type="scientific">Alkalibacter rhizosphaerae</name>
    <dbReference type="NCBI Taxonomy" id="2815577"/>
    <lineage>
        <taxon>Bacteria</taxon>
        <taxon>Bacillati</taxon>
        <taxon>Bacillota</taxon>
        <taxon>Clostridia</taxon>
        <taxon>Eubacteriales</taxon>
        <taxon>Eubacteriaceae</taxon>
        <taxon>Alkalibacter</taxon>
    </lineage>
</organism>
<dbReference type="InterPro" id="IPR049783">
    <property type="entry name" value="ABC_perm_TupB-like"/>
</dbReference>
<proteinExistence type="inferred from homology"/>
<comment type="similarity">
    <text evidence="5">Belongs to the binding-protein-dependent transport system permease family.</text>
</comment>
<evidence type="ECO:0000259" key="6">
    <source>
        <dbReference type="PROSITE" id="PS50928"/>
    </source>
</evidence>
<evidence type="ECO:0000256" key="1">
    <source>
        <dbReference type="ARBA" id="ARBA00004141"/>
    </source>
</evidence>
<reference evidence="7" key="1">
    <citation type="submission" date="2021-03" db="EMBL/GenBank/DDBJ databases">
        <title>Alkalibacter marinus sp. nov., isolated from tidal flat sediment.</title>
        <authorList>
            <person name="Namirimu T."/>
            <person name="Yang J.-A."/>
            <person name="Yang S.-H."/>
            <person name="Kim Y.-J."/>
            <person name="Kwon K.K."/>
        </authorList>
    </citation>
    <scope>NUCLEOTIDE SEQUENCE</scope>
    <source>
        <strain evidence="7">ES005</strain>
    </source>
</reference>
<dbReference type="InterPro" id="IPR000515">
    <property type="entry name" value="MetI-like"/>
</dbReference>
<dbReference type="AlphaFoldDB" id="A0A975AJ22"/>
<dbReference type="NCBIfam" id="NF038017">
    <property type="entry name" value="ABC_perm1"/>
    <property type="match status" value="1"/>
</dbReference>
<comment type="subcellular location">
    <subcellularLocation>
        <location evidence="5">Cell membrane</location>
        <topology evidence="5">Multi-pass membrane protein</topology>
    </subcellularLocation>
    <subcellularLocation>
        <location evidence="1">Membrane</location>
        <topology evidence="1">Multi-pass membrane protein</topology>
    </subcellularLocation>
</comment>
<feature type="domain" description="ABC transmembrane type-1" evidence="6">
    <location>
        <begin position="1"/>
        <end position="184"/>
    </location>
</feature>
<evidence type="ECO:0000256" key="5">
    <source>
        <dbReference type="RuleBase" id="RU363032"/>
    </source>
</evidence>
<dbReference type="PANTHER" id="PTHR43632:SF1">
    <property type="entry name" value="PERMEASE COMPONENT OF TUNGSTATE ABC TRANSPORTER"/>
    <property type="match status" value="1"/>
</dbReference>
<keyword evidence="8" id="KW-1185">Reference proteome</keyword>
<dbReference type="KEGG" id="alka:J0B03_09895"/>
<keyword evidence="3 5" id="KW-1133">Transmembrane helix</keyword>
<dbReference type="Gene3D" id="1.10.3720.10">
    <property type="entry name" value="MetI-like"/>
    <property type="match status" value="1"/>
</dbReference>
<feature type="transmembrane region" description="Helical" evidence="5">
    <location>
        <begin position="165"/>
        <end position="187"/>
    </location>
</feature>
<name>A0A975AJ22_9FIRM</name>
<dbReference type="CDD" id="cd06261">
    <property type="entry name" value="TM_PBP2"/>
    <property type="match status" value="1"/>
</dbReference>
<evidence type="ECO:0000256" key="4">
    <source>
        <dbReference type="ARBA" id="ARBA00023136"/>
    </source>
</evidence>
<accession>A0A975AJ22</accession>
<dbReference type="GO" id="GO:0005886">
    <property type="term" value="C:plasma membrane"/>
    <property type="evidence" value="ECO:0007669"/>
    <property type="project" value="UniProtKB-SubCell"/>
</dbReference>
<dbReference type="EMBL" id="CP071444">
    <property type="protein sequence ID" value="QSX09713.1"/>
    <property type="molecule type" value="Genomic_DNA"/>
</dbReference>